<dbReference type="PANTHER" id="PTHR43161">
    <property type="entry name" value="SORBITOL DEHYDROGENASE"/>
    <property type="match status" value="1"/>
</dbReference>
<dbReference type="SUPFAM" id="SSF51735">
    <property type="entry name" value="NAD(P)-binding Rossmann-fold domains"/>
    <property type="match status" value="1"/>
</dbReference>
<dbReference type="Gene3D" id="3.40.50.720">
    <property type="entry name" value="NAD(P)-binding Rossmann-like Domain"/>
    <property type="match status" value="1"/>
</dbReference>
<dbReference type="InterPro" id="IPR013149">
    <property type="entry name" value="ADH-like_C"/>
</dbReference>
<comment type="similarity">
    <text evidence="2 6">Belongs to the zinc-containing alcohol dehydrogenase family.</text>
</comment>
<feature type="domain" description="Enoyl reductase (ER)" evidence="7">
    <location>
        <begin position="7"/>
        <end position="342"/>
    </location>
</feature>
<dbReference type="PROSITE" id="PS00059">
    <property type="entry name" value="ADH_ZINC"/>
    <property type="match status" value="1"/>
</dbReference>
<dbReference type="InterPro" id="IPR002328">
    <property type="entry name" value="ADH_Zn_CS"/>
</dbReference>
<dbReference type="Proteomes" id="UP000198960">
    <property type="component" value="Unassembled WGS sequence"/>
</dbReference>
<dbReference type="SUPFAM" id="SSF50129">
    <property type="entry name" value="GroES-like"/>
    <property type="match status" value="1"/>
</dbReference>
<evidence type="ECO:0000313" key="8">
    <source>
        <dbReference type="EMBL" id="SEO49182.1"/>
    </source>
</evidence>
<keyword evidence="4 6" id="KW-0862">Zinc</keyword>
<keyword evidence="3 6" id="KW-0479">Metal-binding</keyword>
<dbReference type="RefSeq" id="WP_091939800.1">
    <property type="nucleotide sequence ID" value="NZ_FOEE01000001.1"/>
</dbReference>
<dbReference type="Gene3D" id="3.90.180.10">
    <property type="entry name" value="Medium-chain alcohol dehydrogenases, catalytic domain"/>
    <property type="match status" value="1"/>
</dbReference>
<dbReference type="InterPro" id="IPR036291">
    <property type="entry name" value="NAD(P)-bd_dom_sf"/>
</dbReference>
<dbReference type="GO" id="GO:0008270">
    <property type="term" value="F:zinc ion binding"/>
    <property type="evidence" value="ECO:0007669"/>
    <property type="project" value="InterPro"/>
</dbReference>
<reference evidence="9" key="1">
    <citation type="submission" date="2016-10" db="EMBL/GenBank/DDBJ databases">
        <authorList>
            <person name="Varghese N."/>
            <person name="Submissions S."/>
        </authorList>
    </citation>
    <scope>NUCLEOTIDE SEQUENCE [LARGE SCALE GENOMIC DNA]</scope>
    <source>
        <strain evidence="9">DSM 45413</strain>
    </source>
</reference>
<evidence type="ECO:0000256" key="2">
    <source>
        <dbReference type="ARBA" id="ARBA00008072"/>
    </source>
</evidence>
<keyword evidence="9" id="KW-1185">Reference proteome</keyword>
<dbReference type="InterPro" id="IPR013154">
    <property type="entry name" value="ADH-like_N"/>
</dbReference>
<evidence type="ECO:0000313" key="9">
    <source>
        <dbReference type="Proteomes" id="UP000198960"/>
    </source>
</evidence>
<keyword evidence="5" id="KW-0560">Oxidoreductase</keyword>
<dbReference type="OrthoDB" id="9797931at2"/>
<dbReference type="Pfam" id="PF08240">
    <property type="entry name" value="ADH_N"/>
    <property type="match status" value="1"/>
</dbReference>
<organism evidence="8 9">
    <name type="scientific">Trujillonella endophytica</name>
    <dbReference type="NCBI Taxonomy" id="673521"/>
    <lineage>
        <taxon>Bacteria</taxon>
        <taxon>Bacillati</taxon>
        <taxon>Actinomycetota</taxon>
        <taxon>Actinomycetes</taxon>
        <taxon>Geodermatophilales</taxon>
        <taxon>Geodermatophilaceae</taxon>
        <taxon>Trujillonella</taxon>
    </lineage>
</organism>
<dbReference type="GO" id="GO:0034079">
    <property type="term" value="P:butanediol biosynthetic process"/>
    <property type="evidence" value="ECO:0007669"/>
    <property type="project" value="TreeGrafter"/>
</dbReference>
<evidence type="ECO:0000256" key="4">
    <source>
        <dbReference type="ARBA" id="ARBA00022833"/>
    </source>
</evidence>
<gene>
    <name evidence="8" type="ORF">SAMN05660991_00569</name>
</gene>
<evidence type="ECO:0000256" key="6">
    <source>
        <dbReference type="RuleBase" id="RU361277"/>
    </source>
</evidence>
<dbReference type="InterPro" id="IPR020843">
    <property type="entry name" value="ER"/>
</dbReference>
<dbReference type="CDD" id="cd08233">
    <property type="entry name" value="butanediol_DH_like"/>
    <property type="match status" value="1"/>
</dbReference>
<evidence type="ECO:0000256" key="3">
    <source>
        <dbReference type="ARBA" id="ARBA00022723"/>
    </source>
</evidence>
<sequence>MRAVRLHTTEDLRVEEIEEPTPGPGQVKLRNAYAGICGSDLHVYSLPRPPGMGTPHPLTGATRPQVLGHEFSGTVVELGPDVTGVSVGDRVAVFPVYSCGTCTACRRGRINACRRIGFHGLTSHGGGMAAYTVVPASMLHVLPASVDLRLGALVEPMAVAWRAVRAGGVQPGETALVAGAGPIGIGLWFALRAHGVETVVVAEPSPERRAAIERLGGPHVVDPDGLPAVLAGLAPDGVDVVFDAAGVPAALTTGLDALVSGGRLVVVATHGRPVEMETNRLQMRELSLVGSLAYLPEDFDAVIAAMADGRYDATGWVEEVGLDDVERAFADLHAGRRMKVLVRSGG</sequence>
<dbReference type="STRING" id="673521.SAMN05660991_00569"/>
<dbReference type="SMART" id="SM00829">
    <property type="entry name" value="PKS_ER"/>
    <property type="match status" value="1"/>
</dbReference>
<proteinExistence type="inferred from homology"/>
<protein>
    <submittedName>
        <fullName evidence="8">(R,R)-butanediol dehydrogenase / meso-butanediol dehydrogenase / diacetyl reductase</fullName>
    </submittedName>
</protein>
<name>A0A1H8Q4K1_9ACTN</name>
<dbReference type="EMBL" id="FOEE01000001">
    <property type="protein sequence ID" value="SEO49182.1"/>
    <property type="molecule type" value="Genomic_DNA"/>
</dbReference>
<evidence type="ECO:0000256" key="1">
    <source>
        <dbReference type="ARBA" id="ARBA00001947"/>
    </source>
</evidence>
<dbReference type="GO" id="GO:0005737">
    <property type="term" value="C:cytoplasm"/>
    <property type="evidence" value="ECO:0007669"/>
    <property type="project" value="TreeGrafter"/>
</dbReference>
<dbReference type="PANTHER" id="PTHR43161:SF23">
    <property type="entry name" value="(R,R)-BUTANEDIOL DEHYDROGENASE-RELATED"/>
    <property type="match status" value="1"/>
</dbReference>
<dbReference type="Pfam" id="PF00107">
    <property type="entry name" value="ADH_zinc_N"/>
    <property type="match status" value="1"/>
</dbReference>
<evidence type="ECO:0000259" key="7">
    <source>
        <dbReference type="SMART" id="SM00829"/>
    </source>
</evidence>
<dbReference type="AlphaFoldDB" id="A0A1H8Q4K1"/>
<evidence type="ECO:0000256" key="5">
    <source>
        <dbReference type="ARBA" id="ARBA00023002"/>
    </source>
</evidence>
<dbReference type="InterPro" id="IPR011032">
    <property type="entry name" value="GroES-like_sf"/>
</dbReference>
<accession>A0A1H8Q4K1</accession>
<dbReference type="GO" id="GO:0000721">
    <property type="term" value="F:(R,R)-butanediol dehydrogenase activity"/>
    <property type="evidence" value="ECO:0007669"/>
    <property type="project" value="TreeGrafter"/>
</dbReference>
<comment type="cofactor">
    <cofactor evidence="1 6">
        <name>Zn(2+)</name>
        <dbReference type="ChEBI" id="CHEBI:29105"/>
    </cofactor>
</comment>